<dbReference type="Proteomes" id="UP001172778">
    <property type="component" value="Unassembled WGS sequence"/>
</dbReference>
<comment type="caution">
    <text evidence="2">The sequence shown here is derived from an EMBL/GenBank/DDBJ whole genome shotgun (WGS) entry which is preliminary data.</text>
</comment>
<proteinExistence type="predicted"/>
<evidence type="ECO:0008006" key="4">
    <source>
        <dbReference type="Google" id="ProtNLM"/>
    </source>
</evidence>
<evidence type="ECO:0000313" key="2">
    <source>
        <dbReference type="EMBL" id="MDK2124561.1"/>
    </source>
</evidence>
<keyword evidence="3" id="KW-1185">Reference proteome</keyword>
<dbReference type="EMBL" id="JARRAF010000010">
    <property type="protein sequence ID" value="MDK2124561.1"/>
    <property type="molecule type" value="Genomic_DNA"/>
</dbReference>
<gene>
    <name evidence="2" type="ORF">PZA18_10915</name>
</gene>
<sequence>MRWYPLILLAASGSLTPAHAESLPDWLKVDGFGTIGILYADDPIATVRTDGRNSSGAQNETRYDQDSVLGLQLTVRPEGPFNAGFQLISKKNSEATHRPRVQWAYLGWEPNSSVHMKVGRAVAPVFALSDVNDVHYSQITAQPPNSVYANNSVTYNDGLTGTWEHTFGSDKLTVEGYAGKTNIDTSRLFIDVPRQAGLSLSWNRDALTLRGGYSYARAVVGIPPGGTIDQFFKITRAAQGLGLCSNCEAFIDHQLKLNGTTNHVSSLGLTWDDGANVVQAEWAQRTSDSAILSGSAGWYVTLARRWGAFTPYLMFSAIKPVAEPINLKLTPPARPTASQTAILNALEGANASNFTGQFHRRQQALGLRWDLYRNLALKLQWDTYKIDNPLWGSATVVTFPQGPQSKFDGRVNTYSLNLDFLF</sequence>
<dbReference type="RefSeq" id="WP_284100868.1">
    <property type="nucleotide sequence ID" value="NZ_JARRAF010000010.1"/>
</dbReference>
<feature type="chain" id="PRO_5047138225" description="Porin" evidence="1">
    <location>
        <begin position="21"/>
        <end position="422"/>
    </location>
</feature>
<accession>A0ABT7DWW7</accession>
<reference evidence="2" key="1">
    <citation type="submission" date="2023-03" db="EMBL/GenBank/DDBJ databases">
        <title>Chitinimonas shenzhenensis gen. nov., sp. nov., a novel member of family Burkholderiaceae isolated from activated sludge collected in Shen Zhen, China.</title>
        <authorList>
            <person name="Wang X."/>
        </authorList>
    </citation>
    <scope>NUCLEOTIDE SEQUENCE</scope>
    <source>
        <strain evidence="2">DQS-5</strain>
    </source>
</reference>
<evidence type="ECO:0000256" key="1">
    <source>
        <dbReference type="SAM" id="SignalP"/>
    </source>
</evidence>
<evidence type="ECO:0000313" key="3">
    <source>
        <dbReference type="Proteomes" id="UP001172778"/>
    </source>
</evidence>
<feature type="signal peptide" evidence="1">
    <location>
        <begin position="1"/>
        <end position="20"/>
    </location>
</feature>
<name>A0ABT7DWW7_9NEIS</name>
<keyword evidence="1" id="KW-0732">Signal</keyword>
<protein>
    <recommendedName>
        <fullName evidence="4">Porin</fullName>
    </recommendedName>
</protein>
<organism evidence="2 3">
    <name type="scientific">Parachitinimonas caeni</name>
    <dbReference type="NCBI Taxonomy" id="3031301"/>
    <lineage>
        <taxon>Bacteria</taxon>
        <taxon>Pseudomonadati</taxon>
        <taxon>Pseudomonadota</taxon>
        <taxon>Betaproteobacteria</taxon>
        <taxon>Neisseriales</taxon>
        <taxon>Chitinibacteraceae</taxon>
        <taxon>Parachitinimonas</taxon>
    </lineage>
</organism>
<dbReference type="SUPFAM" id="SSF56935">
    <property type="entry name" value="Porins"/>
    <property type="match status" value="1"/>
</dbReference>